<sequence>MWFVFIWNFFLFFRKYRKNEFNAKQWKFMLKLRILSVGKTKEKWLEDAFNEYQKRLKANLQIECLWAKDSYQLLEWTQKDSLIICLDPTGRLLTSEAFATFFSKCWEQGGSRLTIVIGGAEGLPLELKQHSILISLSLLTFTHQITRLILIEQIYRATEILKNSQYHK</sequence>
<dbReference type="Proteomes" id="UP000031465">
    <property type="component" value="Unassembled WGS sequence"/>
</dbReference>
<evidence type="ECO:0000313" key="7">
    <source>
        <dbReference type="Proteomes" id="UP000031465"/>
    </source>
</evidence>
<evidence type="ECO:0000256" key="3">
    <source>
        <dbReference type="ARBA" id="ARBA00022691"/>
    </source>
</evidence>
<dbReference type="HAMAP" id="MF_00658">
    <property type="entry name" value="23SrRNA_methyltr_H"/>
    <property type="match status" value="1"/>
</dbReference>
<comment type="caution">
    <text evidence="6">The sequence shown here is derived from an EMBL/GenBank/DDBJ whole genome shotgun (WGS) entry which is preliminary data.</text>
</comment>
<keyword evidence="2 5" id="KW-0808">Transferase</keyword>
<reference evidence="6 7" key="1">
    <citation type="journal article" date="2014" name="Mol. Biol. Evol.">
        <title>Massive expansion of Ubiquitination-related gene families within the Chlamydiae.</title>
        <authorList>
            <person name="Domman D."/>
            <person name="Collingro A."/>
            <person name="Lagkouvardos I."/>
            <person name="Gehre L."/>
            <person name="Weinmaier T."/>
            <person name="Rattei T."/>
            <person name="Subtil A."/>
            <person name="Horn M."/>
        </authorList>
    </citation>
    <scope>NUCLEOTIDE SEQUENCE [LARGE SCALE GENOMIC DNA]</scope>
    <source>
        <strain evidence="6 7">EI2</strain>
    </source>
</reference>
<dbReference type="Pfam" id="PF02590">
    <property type="entry name" value="SPOUT_MTase"/>
    <property type="match status" value="1"/>
</dbReference>
<feature type="binding site" evidence="5">
    <location>
        <begin position="136"/>
        <end position="141"/>
    </location>
    <ligand>
        <name>S-adenosyl-L-methionine</name>
        <dbReference type="ChEBI" id="CHEBI:59789"/>
    </ligand>
</feature>
<evidence type="ECO:0000256" key="1">
    <source>
        <dbReference type="ARBA" id="ARBA00022603"/>
    </source>
</evidence>
<organism evidence="6 7">
    <name type="scientific">Candidatus Protochlamydia amoebophila</name>
    <dbReference type="NCBI Taxonomy" id="362787"/>
    <lineage>
        <taxon>Bacteria</taxon>
        <taxon>Pseudomonadati</taxon>
        <taxon>Chlamydiota</taxon>
        <taxon>Chlamydiia</taxon>
        <taxon>Parachlamydiales</taxon>
        <taxon>Parachlamydiaceae</taxon>
        <taxon>Candidatus Protochlamydia</taxon>
    </lineage>
</organism>
<comment type="subcellular location">
    <subcellularLocation>
        <location evidence="5">Cytoplasm</location>
    </subcellularLocation>
</comment>
<dbReference type="PIRSF" id="PIRSF004505">
    <property type="entry name" value="MT_bac"/>
    <property type="match status" value="1"/>
</dbReference>
<dbReference type="CDD" id="cd18081">
    <property type="entry name" value="RlmH-like"/>
    <property type="match status" value="1"/>
</dbReference>
<comment type="catalytic activity">
    <reaction evidence="5">
        <text>pseudouridine(1915) in 23S rRNA + S-adenosyl-L-methionine = N(3)-methylpseudouridine(1915) in 23S rRNA + S-adenosyl-L-homocysteine + H(+)</text>
        <dbReference type="Rhea" id="RHEA:42752"/>
        <dbReference type="Rhea" id="RHEA-COMP:10221"/>
        <dbReference type="Rhea" id="RHEA-COMP:10222"/>
        <dbReference type="ChEBI" id="CHEBI:15378"/>
        <dbReference type="ChEBI" id="CHEBI:57856"/>
        <dbReference type="ChEBI" id="CHEBI:59789"/>
        <dbReference type="ChEBI" id="CHEBI:65314"/>
        <dbReference type="ChEBI" id="CHEBI:74486"/>
        <dbReference type="EC" id="2.1.1.177"/>
    </reaction>
</comment>
<comment type="function">
    <text evidence="5">Specifically methylates the pseudouridine at position 1915 (m3Psi1915) in 23S rRNA.</text>
</comment>
<dbReference type="EMBL" id="JSAN01000077">
    <property type="protein sequence ID" value="KIC71677.1"/>
    <property type="molecule type" value="Genomic_DNA"/>
</dbReference>
<dbReference type="Gene3D" id="3.40.1280.10">
    <property type="match status" value="1"/>
</dbReference>
<evidence type="ECO:0000256" key="5">
    <source>
        <dbReference type="HAMAP-Rule" id="MF_00658"/>
    </source>
</evidence>
<feature type="binding site" evidence="5">
    <location>
        <position position="118"/>
    </location>
    <ligand>
        <name>S-adenosyl-L-methionine</name>
        <dbReference type="ChEBI" id="CHEBI:59789"/>
    </ligand>
</feature>
<name>A0A0C1JWR3_9BACT</name>
<keyword evidence="3 5" id="KW-0949">S-adenosyl-L-methionine</keyword>
<dbReference type="AlphaFoldDB" id="A0A0C1JWR3"/>
<dbReference type="GO" id="GO:0005737">
    <property type="term" value="C:cytoplasm"/>
    <property type="evidence" value="ECO:0007669"/>
    <property type="project" value="UniProtKB-SubCell"/>
</dbReference>
<keyword evidence="5" id="KW-0963">Cytoplasm</keyword>
<evidence type="ECO:0000256" key="2">
    <source>
        <dbReference type="ARBA" id="ARBA00022679"/>
    </source>
</evidence>
<protein>
    <recommendedName>
        <fullName evidence="5">Ribosomal RNA large subunit methyltransferase H</fullName>
        <ecNumber evidence="5">2.1.1.177</ecNumber>
    </recommendedName>
    <alternativeName>
        <fullName evidence="5">23S rRNA (pseudouridine1915-N3)-methyltransferase</fullName>
    </alternativeName>
    <alternativeName>
        <fullName evidence="5">23S rRNA m3Psi1915 methyltransferase</fullName>
    </alternativeName>
    <alternativeName>
        <fullName evidence="5">rRNA (pseudouridine-N3-)-methyltransferase RlmH</fullName>
    </alternativeName>
</protein>
<dbReference type="GO" id="GO:0070038">
    <property type="term" value="F:rRNA (pseudouridine-N3-)-methyltransferase activity"/>
    <property type="evidence" value="ECO:0007669"/>
    <property type="project" value="UniProtKB-UniRule"/>
</dbReference>
<dbReference type="PANTHER" id="PTHR33603:SF1">
    <property type="entry name" value="RIBOSOMAL RNA LARGE SUBUNIT METHYLTRANSFERASE H"/>
    <property type="match status" value="1"/>
</dbReference>
<comment type="similarity">
    <text evidence="4 5">Belongs to the RNA methyltransferase RlmH family.</text>
</comment>
<evidence type="ECO:0000256" key="4">
    <source>
        <dbReference type="ARBA" id="ARBA00038303"/>
    </source>
</evidence>
<dbReference type="InterPro" id="IPR029028">
    <property type="entry name" value="Alpha/beta_knot_MTases"/>
</dbReference>
<comment type="subunit">
    <text evidence="5">Homodimer.</text>
</comment>
<keyword evidence="5" id="KW-0698">rRNA processing</keyword>
<proteinExistence type="inferred from homology"/>
<feature type="binding site" evidence="5">
    <location>
        <position position="86"/>
    </location>
    <ligand>
        <name>S-adenosyl-L-methionine</name>
        <dbReference type="ChEBI" id="CHEBI:59789"/>
    </ligand>
</feature>
<dbReference type="InterPro" id="IPR003742">
    <property type="entry name" value="RlmH-like"/>
</dbReference>
<dbReference type="PANTHER" id="PTHR33603">
    <property type="entry name" value="METHYLTRANSFERASE"/>
    <property type="match status" value="1"/>
</dbReference>
<gene>
    <name evidence="5 6" type="primary">rlmH</name>
    <name evidence="6" type="ORF">DB44_DE00030</name>
</gene>
<dbReference type="SUPFAM" id="SSF75217">
    <property type="entry name" value="alpha/beta knot"/>
    <property type="match status" value="1"/>
</dbReference>
<evidence type="ECO:0000313" key="6">
    <source>
        <dbReference type="EMBL" id="KIC71677.1"/>
    </source>
</evidence>
<accession>A0A0C1JWR3</accession>
<keyword evidence="1 5" id="KW-0489">Methyltransferase</keyword>
<dbReference type="InterPro" id="IPR029026">
    <property type="entry name" value="tRNA_m1G_MTases_N"/>
</dbReference>
<dbReference type="EC" id="2.1.1.177" evidence="5"/>
<dbReference type="PATRIC" id="fig|362787.3.peg.1244"/>